<sequence length="133" mass="14752">MSNVHKCGHCSTAGQVCSAALDLDSMCTLKNLLTVFSRDSELALIQELEGISTLYSIQNTLRQQVNQTMATLKTIGSQIDFQRSRLRERVQDPTTLIYLLSKSAEDGYQLSQDDLKLLTVAAGWKTHEDSLSV</sequence>
<gene>
    <name evidence="1" type="ORF">K435DRAFT_382222</name>
</gene>
<reference evidence="1 2" key="1">
    <citation type="journal article" date="2019" name="Nat. Ecol. Evol.">
        <title>Megaphylogeny resolves global patterns of mushroom evolution.</title>
        <authorList>
            <person name="Varga T."/>
            <person name="Krizsan K."/>
            <person name="Foldi C."/>
            <person name="Dima B."/>
            <person name="Sanchez-Garcia M."/>
            <person name="Sanchez-Ramirez S."/>
            <person name="Szollosi G.J."/>
            <person name="Szarkandi J.G."/>
            <person name="Papp V."/>
            <person name="Albert L."/>
            <person name="Andreopoulos W."/>
            <person name="Angelini C."/>
            <person name="Antonin V."/>
            <person name="Barry K.W."/>
            <person name="Bougher N.L."/>
            <person name="Buchanan P."/>
            <person name="Buyck B."/>
            <person name="Bense V."/>
            <person name="Catcheside P."/>
            <person name="Chovatia M."/>
            <person name="Cooper J."/>
            <person name="Damon W."/>
            <person name="Desjardin D."/>
            <person name="Finy P."/>
            <person name="Geml J."/>
            <person name="Haridas S."/>
            <person name="Hughes K."/>
            <person name="Justo A."/>
            <person name="Karasinski D."/>
            <person name="Kautmanova I."/>
            <person name="Kiss B."/>
            <person name="Kocsube S."/>
            <person name="Kotiranta H."/>
            <person name="LaButti K.M."/>
            <person name="Lechner B.E."/>
            <person name="Liimatainen K."/>
            <person name="Lipzen A."/>
            <person name="Lukacs Z."/>
            <person name="Mihaltcheva S."/>
            <person name="Morgado L.N."/>
            <person name="Niskanen T."/>
            <person name="Noordeloos M.E."/>
            <person name="Ohm R.A."/>
            <person name="Ortiz-Santana B."/>
            <person name="Ovrebo C."/>
            <person name="Racz N."/>
            <person name="Riley R."/>
            <person name="Savchenko A."/>
            <person name="Shiryaev A."/>
            <person name="Soop K."/>
            <person name="Spirin V."/>
            <person name="Szebenyi C."/>
            <person name="Tomsovsky M."/>
            <person name="Tulloss R.E."/>
            <person name="Uehling J."/>
            <person name="Grigoriev I.V."/>
            <person name="Vagvolgyi C."/>
            <person name="Papp T."/>
            <person name="Martin F.M."/>
            <person name="Miettinen O."/>
            <person name="Hibbett D.S."/>
            <person name="Nagy L.G."/>
        </authorList>
    </citation>
    <scope>NUCLEOTIDE SEQUENCE [LARGE SCALE GENOMIC DNA]</scope>
    <source>
        <strain evidence="1 2">CBS 962.96</strain>
    </source>
</reference>
<dbReference type="AlphaFoldDB" id="A0A4S8MV35"/>
<keyword evidence="2" id="KW-1185">Reference proteome</keyword>
<organism evidence="1 2">
    <name type="scientific">Dendrothele bispora (strain CBS 962.96)</name>
    <dbReference type="NCBI Taxonomy" id="1314807"/>
    <lineage>
        <taxon>Eukaryota</taxon>
        <taxon>Fungi</taxon>
        <taxon>Dikarya</taxon>
        <taxon>Basidiomycota</taxon>
        <taxon>Agaricomycotina</taxon>
        <taxon>Agaricomycetes</taxon>
        <taxon>Agaricomycetidae</taxon>
        <taxon>Agaricales</taxon>
        <taxon>Agaricales incertae sedis</taxon>
        <taxon>Dendrothele</taxon>
    </lineage>
</organism>
<proteinExistence type="predicted"/>
<protein>
    <submittedName>
        <fullName evidence="1">Uncharacterized protein</fullName>
    </submittedName>
</protein>
<dbReference type="EMBL" id="ML179039">
    <property type="protein sequence ID" value="THV07153.1"/>
    <property type="molecule type" value="Genomic_DNA"/>
</dbReference>
<name>A0A4S8MV35_DENBC</name>
<evidence type="ECO:0000313" key="1">
    <source>
        <dbReference type="EMBL" id="THV07153.1"/>
    </source>
</evidence>
<accession>A0A4S8MV35</accession>
<evidence type="ECO:0000313" key="2">
    <source>
        <dbReference type="Proteomes" id="UP000297245"/>
    </source>
</evidence>
<dbReference type="Proteomes" id="UP000297245">
    <property type="component" value="Unassembled WGS sequence"/>
</dbReference>